<reference evidence="2 3" key="1">
    <citation type="submission" date="2018-11" db="EMBL/GenBank/DDBJ databases">
        <title>Genome sequencing of Lautropia sp. KCOM 2505 (= ChDC F240).</title>
        <authorList>
            <person name="Kook J.-K."/>
            <person name="Park S.-N."/>
            <person name="Lim Y.K."/>
        </authorList>
    </citation>
    <scope>NUCLEOTIDE SEQUENCE [LARGE SCALE GENOMIC DNA]</scope>
    <source>
        <strain evidence="2 3">KCOM 2505</strain>
    </source>
</reference>
<gene>
    <name evidence="2" type="ORF">EHV23_04395</name>
</gene>
<protein>
    <submittedName>
        <fullName evidence="2">DUF1178 family protein</fullName>
    </submittedName>
</protein>
<organism evidence="2 3">
    <name type="scientific">Lautropia dentalis</name>
    <dbReference type="NCBI Taxonomy" id="2490857"/>
    <lineage>
        <taxon>Bacteria</taxon>
        <taxon>Pseudomonadati</taxon>
        <taxon>Pseudomonadota</taxon>
        <taxon>Betaproteobacteria</taxon>
        <taxon>Burkholderiales</taxon>
        <taxon>Burkholderiaceae</taxon>
        <taxon>Lautropia</taxon>
    </lineage>
</organism>
<dbReference type="Pfam" id="PF06676">
    <property type="entry name" value="DUF1178"/>
    <property type="match status" value="1"/>
</dbReference>
<keyword evidence="3" id="KW-1185">Reference proteome</keyword>
<feature type="region of interest" description="Disordered" evidence="1">
    <location>
        <begin position="54"/>
        <end position="103"/>
    </location>
</feature>
<sequence>MKVFDLCCEHEHAFEGWFASADDFEHQRETGLLECPMCGSRQVRKLLSAPRLNLSHAGETEGRRGSGAEAGAQGRAEGAEGERERGQKGQEMPSSGLSGGAEQMRELQGALMRGLRKLVESTEDVGSRFAEEARRIHFREAPARAIRGTATARETAELREEGIEVMTVPLPPSLKGPLQ</sequence>
<dbReference type="AlphaFoldDB" id="A0A426FTM9"/>
<feature type="compositionally biased region" description="Low complexity" evidence="1">
    <location>
        <begin position="67"/>
        <end position="76"/>
    </location>
</feature>
<evidence type="ECO:0000313" key="3">
    <source>
        <dbReference type="Proteomes" id="UP000270261"/>
    </source>
</evidence>
<dbReference type="Proteomes" id="UP000270261">
    <property type="component" value="Unassembled WGS sequence"/>
</dbReference>
<feature type="compositionally biased region" description="Basic and acidic residues" evidence="1">
    <location>
        <begin position="77"/>
        <end position="88"/>
    </location>
</feature>
<evidence type="ECO:0000256" key="1">
    <source>
        <dbReference type="SAM" id="MobiDB-lite"/>
    </source>
</evidence>
<dbReference type="EMBL" id="RRUE01000001">
    <property type="protein sequence ID" value="RRN46089.1"/>
    <property type="molecule type" value="Genomic_DNA"/>
</dbReference>
<comment type="caution">
    <text evidence="2">The sequence shown here is derived from an EMBL/GenBank/DDBJ whole genome shotgun (WGS) entry which is preliminary data.</text>
</comment>
<evidence type="ECO:0000313" key="2">
    <source>
        <dbReference type="EMBL" id="RRN46089.1"/>
    </source>
</evidence>
<proteinExistence type="predicted"/>
<dbReference type="OrthoDB" id="5295943at2"/>
<dbReference type="InterPro" id="IPR009562">
    <property type="entry name" value="DUF1178"/>
</dbReference>
<accession>A0A426FTM9</accession>
<dbReference type="PIRSF" id="PIRSF032131">
    <property type="entry name" value="UCP032131"/>
    <property type="match status" value="1"/>
</dbReference>
<name>A0A426FTM9_9BURK</name>